<evidence type="ECO:0000256" key="4">
    <source>
        <dbReference type="SAM" id="SignalP"/>
    </source>
</evidence>
<gene>
    <name evidence="5" type="ORF">Sangu_1622400</name>
</gene>
<dbReference type="GO" id="GO:0006325">
    <property type="term" value="P:chromatin organization"/>
    <property type="evidence" value="ECO:0007669"/>
    <property type="project" value="InterPro"/>
</dbReference>
<name>A0AAW2MGR6_9LAMI</name>
<proteinExistence type="predicted"/>
<comment type="subcellular location">
    <subcellularLocation>
        <location evidence="1">Nucleus</location>
    </subcellularLocation>
</comment>
<feature type="compositionally biased region" description="Basic and acidic residues" evidence="3">
    <location>
        <begin position="226"/>
        <end position="241"/>
    </location>
</feature>
<sequence>MLRSLVISMALITPLHSRLSTEIRGLNLSGGALESEQLLCVDLQTEELWSSAFEDPNHLKNLEIKWNPSLSKIKNVIIKRVSDEDLEAAATLLRSSCSFYEDTSCPLLPSGINLYMLLLWAYSLLHGYCTNVSYVIKYCEENAKSRMKKGAGGSSTPSNAHMQTPTASQGGGTKDAIGKTSEQELHSSLPLTPASLPETHSSHRLETGSTQKEPSTLAQNETTQHCVRDSLVEKDSKRMGSDPEPENWEHFQCALCISSAPLCGIQ</sequence>
<evidence type="ECO:0000256" key="3">
    <source>
        <dbReference type="SAM" id="MobiDB-lite"/>
    </source>
</evidence>
<reference evidence="5" key="1">
    <citation type="submission" date="2020-06" db="EMBL/GenBank/DDBJ databases">
        <authorList>
            <person name="Li T."/>
            <person name="Hu X."/>
            <person name="Zhang T."/>
            <person name="Song X."/>
            <person name="Zhang H."/>
            <person name="Dai N."/>
            <person name="Sheng W."/>
            <person name="Hou X."/>
            <person name="Wei L."/>
        </authorList>
    </citation>
    <scope>NUCLEOTIDE SEQUENCE</scope>
    <source>
        <strain evidence="5">G01</strain>
        <tissue evidence="5">Leaf</tissue>
    </source>
</reference>
<feature type="signal peptide" evidence="4">
    <location>
        <begin position="1"/>
        <end position="17"/>
    </location>
</feature>
<organism evidence="5">
    <name type="scientific">Sesamum angustifolium</name>
    <dbReference type="NCBI Taxonomy" id="2727405"/>
    <lineage>
        <taxon>Eukaryota</taxon>
        <taxon>Viridiplantae</taxon>
        <taxon>Streptophyta</taxon>
        <taxon>Embryophyta</taxon>
        <taxon>Tracheophyta</taxon>
        <taxon>Spermatophyta</taxon>
        <taxon>Magnoliopsida</taxon>
        <taxon>eudicotyledons</taxon>
        <taxon>Gunneridae</taxon>
        <taxon>Pentapetalae</taxon>
        <taxon>asterids</taxon>
        <taxon>lamiids</taxon>
        <taxon>Lamiales</taxon>
        <taxon>Pedaliaceae</taxon>
        <taxon>Sesamum</taxon>
    </lineage>
</organism>
<dbReference type="AlphaFoldDB" id="A0AAW2MGR6"/>
<evidence type="ECO:0000313" key="5">
    <source>
        <dbReference type="EMBL" id="KAL0330769.1"/>
    </source>
</evidence>
<feature type="chain" id="PRO_5043318449" evidence="4">
    <location>
        <begin position="18"/>
        <end position="266"/>
    </location>
</feature>
<keyword evidence="2" id="KW-0539">Nucleus</keyword>
<accession>A0AAW2MGR6</accession>
<dbReference type="GO" id="GO:0031491">
    <property type="term" value="F:nucleosome binding"/>
    <property type="evidence" value="ECO:0007669"/>
    <property type="project" value="TreeGrafter"/>
</dbReference>
<dbReference type="InterPro" id="IPR033053">
    <property type="entry name" value="Hir3/CABIN1"/>
</dbReference>
<feature type="region of interest" description="Disordered" evidence="3">
    <location>
        <begin position="147"/>
        <end position="246"/>
    </location>
</feature>
<evidence type="ECO:0000256" key="1">
    <source>
        <dbReference type="ARBA" id="ARBA00004123"/>
    </source>
</evidence>
<feature type="compositionally biased region" description="Polar residues" evidence="3">
    <location>
        <begin position="154"/>
        <end position="168"/>
    </location>
</feature>
<comment type="caution">
    <text evidence="5">The sequence shown here is derived from an EMBL/GenBank/DDBJ whole genome shotgun (WGS) entry which is preliminary data.</text>
</comment>
<feature type="compositionally biased region" description="Polar residues" evidence="3">
    <location>
        <begin position="207"/>
        <end position="225"/>
    </location>
</feature>
<keyword evidence="4" id="KW-0732">Signal</keyword>
<dbReference type="GO" id="GO:0005634">
    <property type="term" value="C:nucleus"/>
    <property type="evidence" value="ECO:0007669"/>
    <property type="project" value="UniProtKB-SubCell"/>
</dbReference>
<evidence type="ECO:0000256" key="2">
    <source>
        <dbReference type="ARBA" id="ARBA00023242"/>
    </source>
</evidence>
<reference evidence="5" key="2">
    <citation type="journal article" date="2024" name="Plant">
        <title>Genomic evolution and insights into agronomic trait innovations of Sesamum species.</title>
        <authorList>
            <person name="Miao H."/>
            <person name="Wang L."/>
            <person name="Qu L."/>
            <person name="Liu H."/>
            <person name="Sun Y."/>
            <person name="Le M."/>
            <person name="Wang Q."/>
            <person name="Wei S."/>
            <person name="Zheng Y."/>
            <person name="Lin W."/>
            <person name="Duan Y."/>
            <person name="Cao H."/>
            <person name="Xiong S."/>
            <person name="Wang X."/>
            <person name="Wei L."/>
            <person name="Li C."/>
            <person name="Ma Q."/>
            <person name="Ju M."/>
            <person name="Zhao R."/>
            <person name="Li G."/>
            <person name="Mu C."/>
            <person name="Tian Q."/>
            <person name="Mei H."/>
            <person name="Zhang T."/>
            <person name="Gao T."/>
            <person name="Zhang H."/>
        </authorList>
    </citation>
    <scope>NUCLEOTIDE SEQUENCE</scope>
    <source>
        <strain evidence="5">G01</strain>
    </source>
</reference>
<dbReference type="PANTHER" id="PTHR15502:SF7">
    <property type="entry name" value="CALCINEURIN-BINDING PROTEIN CABIN-1"/>
    <property type="match status" value="1"/>
</dbReference>
<dbReference type="PANTHER" id="PTHR15502">
    <property type="entry name" value="CALCINEURIN-BINDING PROTEIN CABIN 1-RELATED"/>
    <property type="match status" value="1"/>
</dbReference>
<protein>
    <submittedName>
        <fullName evidence="5">Uncharacterized protein</fullName>
    </submittedName>
</protein>
<dbReference type="EMBL" id="JACGWK010000010">
    <property type="protein sequence ID" value="KAL0330769.1"/>
    <property type="molecule type" value="Genomic_DNA"/>
</dbReference>